<proteinExistence type="predicted"/>
<dbReference type="EMBL" id="KQ474078">
    <property type="protein sequence ID" value="KPV75223.1"/>
    <property type="molecule type" value="Genomic_DNA"/>
</dbReference>
<organism evidence="1 2">
    <name type="scientific">Rhodotorula graminis (strain WP1)</name>
    <dbReference type="NCBI Taxonomy" id="578459"/>
    <lineage>
        <taxon>Eukaryota</taxon>
        <taxon>Fungi</taxon>
        <taxon>Dikarya</taxon>
        <taxon>Basidiomycota</taxon>
        <taxon>Pucciniomycotina</taxon>
        <taxon>Microbotryomycetes</taxon>
        <taxon>Sporidiobolales</taxon>
        <taxon>Sporidiobolaceae</taxon>
        <taxon>Rhodotorula</taxon>
    </lineage>
</organism>
<keyword evidence="2" id="KW-1185">Reference proteome</keyword>
<dbReference type="GeneID" id="28979397"/>
<sequence length="265" mass="29817">MSSEWDETCLVCCTKTKNRCSRCAEAGISLYFCSPEHQRLVWNDHKRVCGPGKANPFVWPLLSVDESREVIEHMDETTGNLVNNPPDLNTVAKMVAKMVRSREMVPMLIEELTAGADRRVAAANDARQQLLLVSIRAFDEARVTIPVEAQSFDNVMGPRRSSALCAASGWDFFAARGSISFDEYGREPWRTKARHYALINFAMTTMAVNGYDEAFMTLDQSLQRLTDHVVAGAARSNPRFAAEYRAAADRDLKRAQDWLRMKTNS</sequence>
<evidence type="ECO:0000313" key="1">
    <source>
        <dbReference type="EMBL" id="KPV75223.1"/>
    </source>
</evidence>
<dbReference type="AlphaFoldDB" id="A0A194S3B1"/>
<dbReference type="Proteomes" id="UP000053890">
    <property type="component" value="Unassembled WGS sequence"/>
</dbReference>
<gene>
    <name evidence="1" type="ORF">RHOBADRAFT_66355</name>
</gene>
<dbReference type="SUPFAM" id="SSF144232">
    <property type="entry name" value="HIT/MYND zinc finger-like"/>
    <property type="match status" value="1"/>
</dbReference>
<reference evidence="1 2" key="1">
    <citation type="journal article" date="2015" name="Front. Microbiol.">
        <title>Genome sequence of the plant growth promoting endophytic yeast Rhodotorula graminis WP1.</title>
        <authorList>
            <person name="Firrincieli A."/>
            <person name="Otillar R."/>
            <person name="Salamov A."/>
            <person name="Schmutz J."/>
            <person name="Khan Z."/>
            <person name="Redman R.S."/>
            <person name="Fleck N.D."/>
            <person name="Lindquist E."/>
            <person name="Grigoriev I.V."/>
            <person name="Doty S.L."/>
        </authorList>
    </citation>
    <scope>NUCLEOTIDE SEQUENCE [LARGE SCALE GENOMIC DNA]</scope>
    <source>
        <strain evidence="1 2">WP1</strain>
    </source>
</reference>
<evidence type="ECO:0000313" key="2">
    <source>
        <dbReference type="Proteomes" id="UP000053890"/>
    </source>
</evidence>
<dbReference type="OrthoDB" id="407198at2759"/>
<accession>A0A194S3B1</accession>
<protein>
    <submittedName>
        <fullName evidence="1">Uncharacterized protein</fullName>
    </submittedName>
</protein>
<name>A0A194S3B1_RHOGW</name>
<dbReference type="RefSeq" id="XP_018271272.1">
    <property type="nucleotide sequence ID" value="XM_018418950.1"/>
</dbReference>
<dbReference type="Gene3D" id="6.10.140.2220">
    <property type="match status" value="1"/>
</dbReference>